<dbReference type="AlphaFoldDB" id="A0A8E2E8F0"/>
<keyword evidence="4" id="KW-1185">Reference proteome</keyword>
<feature type="domain" description="Heterokaryon incompatibility" evidence="2">
    <location>
        <begin position="78"/>
        <end position="213"/>
    </location>
</feature>
<dbReference type="EMBL" id="KV745013">
    <property type="protein sequence ID" value="OCK79282.1"/>
    <property type="molecule type" value="Genomic_DNA"/>
</dbReference>
<dbReference type="OrthoDB" id="4850726at2759"/>
<name>A0A8E2E8F0_9PEZI</name>
<accession>A0A8E2E8F0</accession>
<reference evidence="3 4" key="1">
    <citation type="journal article" date="2016" name="Nat. Commun.">
        <title>Ectomycorrhizal ecology is imprinted in the genome of the dominant symbiotic fungus Cenococcum geophilum.</title>
        <authorList>
            <consortium name="DOE Joint Genome Institute"/>
            <person name="Peter M."/>
            <person name="Kohler A."/>
            <person name="Ohm R.A."/>
            <person name="Kuo A."/>
            <person name="Krutzmann J."/>
            <person name="Morin E."/>
            <person name="Arend M."/>
            <person name="Barry K.W."/>
            <person name="Binder M."/>
            <person name="Choi C."/>
            <person name="Clum A."/>
            <person name="Copeland A."/>
            <person name="Grisel N."/>
            <person name="Haridas S."/>
            <person name="Kipfer T."/>
            <person name="LaButti K."/>
            <person name="Lindquist E."/>
            <person name="Lipzen A."/>
            <person name="Maire R."/>
            <person name="Meier B."/>
            <person name="Mihaltcheva S."/>
            <person name="Molinier V."/>
            <person name="Murat C."/>
            <person name="Poggeler S."/>
            <person name="Quandt C.A."/>
            <person name="Sperisen C."/>
            <person name="Tritt A."/>
            <person name="Tisserant E."/>
            <person name="Crous P.W."/>
            <person name="Henrissat B."/>
            <person name="Nehls U."/>
            <person name="Egli S."/>
            <person name="Spatafora J.W."/>
            <person name="Grigoriev I.V."/>
            <person name="Martin F.M."/>
        </authorList>
    </citation>
    <scope>NUCLEOTIDE SEQUENCE [LARGE SCALE GENOMIC DNA]</scope>
    <source>
        <strain evidence="3 4">CBS 459.81</strain>
    </source>
</reference>
<organism evidence="3 4">
    <name type="scientific">Lepidopterella palustris CBS 459.81</name>
    <dbReference type="NCBI Taxonomy" id="1314670"/>
    <lineage>
        <taxon>Eukaryota</taxon>
        <taxon>Fungi</taxon>
        <taxon>Dikarya</taxon>
        <taxon>Ascomycota</taxon>
        <taxon>Pezizomycotina</taxon>
        <taxon>Dothideomycetes</taxon>
        <taxon>Pleosporomycetidae</taxon>
        <taxon>Mytilinidiales</taxon>
        <taxon>Argynnaceae</taxon>
        <taxon>Lepidopterella</taxon>
    </lineage>
</organism>
<evidence type="ECO:0000313" key="3">
    <source>
        <dbReference type="EMBL" id="OCK79282.1"/>
    </source>
</evidence>
<evidence type="ECO:0000313" key="4">
    <source>
        <dbReference type="Proteomes" id="UP000250266"/>
    </source>
</evidence>
<protein>
    <submittedName>
        <fullName evidence="3">HET-domain-containing protein</fullName>
    </submittedName>
</protein>
<evidence type="ECO:0000259" key="2">
    <source>
        <dbReference type="Pfam" id="PF06985"/>
    </source>
</evidence>
<sequence>MYKTFFARLASRAPDARPKGEGQQHSNSSESFLPQPCHYLPIDKSKQEIRLLQLNPGSGLDPVSCELRVAKLQDDPVYVALSYVWGDETLKRRITMNGTGLEITENLEIALRYCRHKNQKRVLWVDALCINQTDRLEKGHQVGIMGQIYAKADLTYLWLGESADDSDFAMDLLSRLQPDYFKHSTGEEDVRAWRAIPLLLTRPWWSRLWVVQEAFLSRRAVVKCGEKEAGIERFVLVKEFYDGSKRRWRGPSGDGKRAPTNVLSSQHVAIFPFAMCLLFWSILKRGITEGGTDLWVWICLTYPFCCTEPKDKIYALLGLSRIEDQDRIATDYTISENELLKKVTAHALRQHGLVVLQIRPQSPASENPDLPSWVTDWISPLRTTSTLNSLVDNNTVNYADGNQDSRQITWEKIGIVPFPKHDKFYFHISDDLDVLTVTGFVFDVVDFSGPTPYVKPHDGMSYAMDLRVQKERVNVTRRACKEWETHFRNHRYNPYFDKDGHYEAFWRTLIANRLSDVEGPPPERFFISFGLWMGHSYTKRISRTGNDYSYAKGVVTECLNHAFITTKLGYCGLALRSTLPGDLVCVFLGGRVPFILRPIGLDHYKFIGEAYVHGIVQGEAVRRAQPGDARDFTIR</sequence>
<dbReference type="Proteomes" id="UP000250266">
    <property type="component" value="Unassembled WGS sequence"/>
</dbReference>
<dbReference type="Pfam" id="PF06985">
    <property type="entry name" value="HET"/>
    <property type="match status" value="1"/>
</dbReference>
<dbReference type="InterPro" id="IPR052895">
    <property type="entry name" value="HetReg/Transcr_Mod"/>
</dbReference>
<gene>
    <name evidence="3" type="ORF">K432DRAFT_72250</name>
</gene>
<feature type="region of interest" description="Disordered" evidence="1">
    <location>
        <begin position="13"/>
        <end position="35"/>
    </location>
</feature>
<dbReference type="InterPro" id="IPR010730">
    <property type="entry name" value="HET"/>
</dbReference>
<dbReference type="PANTHER" id="PTHR24148">
    <property type="entry name" value="ANKYRIN REPEAT DOMAIN-CONTAINING PROTEIN 39 HOMOLOG-RELATED"/>
    <property type="match status" value="1"/>
</dbReference>
<dbReference type="Pfam" id="PF26639">
    <property type="entry name" value="Het-6_barrel"/>
    <property type="match status" value="1"/>
</dbReference>
<proteinExistence type="predicted"/>
<evidence type="ECO:0000256" key="1">
    <source>
        <dbReference type="SAM" id="MobiDB-lite"/>
    </source>
</evidence>
<dbReference type="PANTHER" id="PTHR24148:SF78">
    <property type="entry name" value="HETEROKARYON INCOMPATIBILITY DOMAIN-CONTAINING PROTEIN"/>
    <property type="match status" value="1"/>
</dbReference>
<feature type="compositionally biased region" description="Polar residues" evidence="1">
    <location>
        <begin position="23"/>
        <end position="32"/>
    </location>
</feature>